<dbReference type="AlphaFoldDB" id="A0A0F9JDI2"/>
<sequence length="55" mass="6212">MTTKCDLCGREIPKQEAPALCTTCIATCKAHVRVDRNYAEYVRCSPDEQLDRHNG</sequence>
<name>A0A0F9JDI2_9ZZZZ</name>
<protein>
    <submittedName>
        <fullName evidence="1">Uncharacterized protein</fullName>
    </submittedName>
</protein>
<dbReference type="EMBL" id="LAZR01016583">
    <property type="protein sequence ID" value="KKM03876.1"/>
    <property type="molecule type" value="Genomic_DNA"/>
</dbReference>
<evidence type="ECO:0000313" key="1">
    <source>
        <dbReference type="EMBL" id="KKM03876.1"/>
    </source>
</evidence>
<accession>A0A0F9JDI2</accession>
<proteinExistence type="predicted"/>
<organism evidence="1">
    <name type="scientific">marine sediment metagenome</name>
    <dbReference type="NCBI Taxonomy" id="412755"/>
    <lineage>
        <taxon>unclassified sequences</taxon>
        <taxon>metagenomes</taxon>
        <taxon>ecological metagenomes</taxon>
    </lineage>
</organism>
<reference evidence="1" key="1">
    <citation type="journal article" date="2015" name="Nature">
        <title>Complex archaea that bridge the gap between prokaryotes and eukaryotes.</title>
        <authorList>
            <person name="Spang A."/>
            <person name="Saw J.H."/>
            <person name="Jorgensen S.L."/>
            <person name="Zaremba-Niedzwiedzka K."/>
            <person name="Martijn J."/>
            <person name="Lind A.E."/>
            <person name="van Eijk R."/>
            <person name="Schleper C."/>
            <person name="Guy L."/>
            <person name="Ettema T.J."/>
        </authorList>
    </citation>
    <scope>NUCLEOTIDE SEQUENCE</scope>
</reference>
<gene>
    <name evidence="1" type="ORF">LCGC14_1770010</name>
</gene>
<comment type="caution">
    <text evidence="1">The sequence shown here is derived from an EMBL/GenBank/DDBJ whole genome shotgun (WGS) entry which is preliminary data.</text>
</comment>